<keyword evidence="3" id="KW-0106">Calcium</keyword>
<comment type="caution">
    <text evidence="6">Lacks conserved residue(s) required for the propagation of feature annotation.</text>
</comment>
<evidence type="ECO:0000256" key="2">
    <source>
        <dbReference type="ARBA" id="ARBA00022723"/>
    </source>
</evidence>
<evidence type="ECO:0000313" key="9">
    <source>
        <dbReference type="Proteomes" id="UP001152795"/>
    </source>
</evidence>
<keyword evidence="5" id="KW-0325">Glycoprotein</keyword>
<evidence type="ECO:0000259" key="7">
    <source>
        <dbReference type="PROSITE" id="PS51828"/>
    </source>
</evidence>
<gene>
    <name evidence="8" type="ORF">PACLA_8A050496</name>
</gene>
<keyword evidence="4" id="KW-1015">Disulfide bond</keyword>
<evidence type="ECO:0000313" key="8">
    <source>
        <dbReference type="EMBL" id="CAB4042850.1"/>
    </source>
</evidence>
<dbReference type="InterPro" id="IPR001759">
    <property type="entry name" value="PTX_dom"/>
</dbReference>
<feature type="domain" description="Pentraxin (PTX)" evidence="7">
    <location>
        <begin position="1"/>
        <end position="125"/>
    </location>
</feature>
<dbReference type="PROSITE" id="PS00289">
    <property type="entry name" value="PTX_1"/>
    <property type="match status" value="1"/>
</dbReference>
<evidence type="ECO:0000256" key="6">
    <source>
        <dbReference type="PROSITE-ProRule" id="PRU01172"/>
    </source>
</evidence>
<dbReference type="PRINTS" id="PR00895">
    <property type="entry name" value="PENTAXIN"/>
</dbReference>
<dbReference type="OrthoDB" id="5949213at2759"/>
<evidence type="ECO:0000256" key="3">
    <source>
        <dbReference type="ARBA" id="ARBA00022837"/>
    </source>
</evidence>
<dbReference type="PANTHER" id="PTHR19277">
    <property type="entry name" value="PENTRAXIN"/>
    <property type="match status" value="1"/>
</dbReference>
<dbReference type="Pfam" id="PF00354">
    <property type="entry name" value="Pentaxin"/>
    <property type="match status" value="1"/>
</dbReference>
<evidence type="ECO:0000256" key="4">
    <source>
        <dbReference type="ARBA" id="ARBA00023157"/>
    </source>
</evidence>
<evidence type="ECO:0000256" key="1">
    <source>
        <dbReference type="ARBA" id="ARBA00001913"/>
    </source>
</evidence>
<dbReference type="Proteomes" id="UP001152795">
    <property type="component" value="Unassembled WGS sequence"/>
</dbReference>
<dbReference type="InterPro" id="IPR030476">
    <property type="entry name" value="Pentaxin_CS"/>
</dbReference>
<evidence type="ECO:0000256" key="5">
    <source>
        <dbReference type="ARBA" id="ARBA00023180"/>
    </source>
</evidence>
<reference evidence="8" key="1">
    <citation type="submission" date="2020-04" db="EMBL/GenBank/DDBJ databases">
        <authorList>
            <person name="Alioto T."/>
            <person name="Alioto T."/>
            <person name="Gomez Garrido J."/>
        </authorList>
    </citation>
    <scope>NUCLEOTIDE SEQUENCE</scope>
    <source>
        <strain evidence="8">A484AB</strain>
    </source>
</reference>
<keyword evidence="2" id="KW-0479">Metal-binding</keyword>
<dbReference type="PANTHER" id="PTHR19277:SF125">
    <property type="entry name" value="B6"/>
    <property type="match status" value="1"/>
</dbReference>
<dbReference type="InterPro" id="IPR051360">
    <property type="entry name" value="Neuronal_Pentraxin_Related"/>
</dbReference>
<dbReference type="Gene3D" id="2.60.120.200">
    <property type="match status" value="1"/>
</dbReference>
<dbReference type="InterPro" id="IPR013320">
    <property type="entry name" value="ConA-like_dom_sf"/>
</dbReference>
<name>A0A7D9K9I9_PARCT</name>
<keyword evidence="9" id="KW-1185">Reference proteome</keyword>
<dbReference type="GO" id="GO:0046872">
    <property type="term" value="F:metal ion binding"/>
    <property type="evidence" value="ECO:0007669"/>
    <property type="project" value="UniProtKB-KW"/>
</dbReference>
<proteinExistence type="predicted"/>
<accession>A0A7D9K9I9</accession>
<comment type="caution">
    <text evidence="8">The sequence shown here is derived from an EMBL/GenBank/DDBJ whole genome shotgun (WGS) entry which is preliminary data.</text>
</comment>
<sequence>TDVQLADGKLHHVCVTWKSSSGQFKVYKDGALVKTIDNVKSGEKFNAGGTWVIGQDQDSVGGGFQIVDSYKGILTEVNIWSKILGSGEIQRFANDCGLPMQGNYKAYSNFTISKATGLIKPSCCS</sequence>
<dbReference type="AlphaFoldDB" id="A0A7D9K9I9"/>
<organism evidence="8 9">
    <name type="scientific">Paramuricea clavata</name>
    <name type="common">Red gorgonian</name>
    <name type="synonym">Violescent sea-whip</name>
    <dbReference type="NCBI Taxonomy" id="317549"/>
    <lineage>
        <taxon>Eukaryota</taxon>
        <taxon>Metazoa</taxon>
        <taxon>Cnidaria</taxon>
        <taxon>Anthozoa</taxon>
        <taxon>Octocorallia</taxon>
        <taxon>Malacalcyonacea</taxon>
        <taxon>Plexauridae</taxon>
        <taxon>Paramuricea</taxon>
    </lineage>
</organism>
<dbReference type="SUPFAM" id="SSF49899">
    <property type="entry name" value="Concanavalin A-like lectins/glucanases"/>
    <property type="match status" value="1"/>
</dbReference>
<protein>
    <recommendedName>
        <fullName evidence="7">Pentraxin (PTX) domain-containing protein</fullName>
    </recommendedName>
</protein>
<comment type="cofactor">
    <cofactor evidence="1">
        <name>Ca(2+)</name>
        <dbReference type="ChEBI" id="CHEBI:29108"/>
    </cofactor>
</comment>
<dbReference type="PROSITE" id="PS51828">
    <property type="entry name" value="PTX_2"/>
    <property type="match status" value="1"/>
</dbReference>
<feature type="non-terminal residue" evidence="8">
    <location>
        <position position="1"/>
    </location>
</feature>
<dbReference type="EMBL" id="CACRXK020030990">
    <property type="protein sequence ID" value="CAB4042850.1"/>
    <property type="molecule type" value="Genomic_DNA"/>
</dbReference>